<keyword evidence="4" id="KW-1185">Reference proteome</keyword>
<feature type="transmembrane region" description="Helical" evidence="1">
    <location>
        <begin position="84"/>
        <end position="107"/>
    </location>
</feature>
<keyword evidence="1" id="KW-1133">Transmembrane helix</keyword>
<dbReference type="PANTHER" id="PTHR40465:SF1">
    <property type="entry name" value="DUF6534 DOMAIN-CONTAINING PROTEIN"/>
    <property type="match status" value="1"/>
</dbReference>
<evidence type="ECO:0000256" key="1">
    <source>
        <dbReference type="SAM" id="Phobius"/>
    </source>
</evidence>
<dbReference type="InterPro" id="IPR045339">
    <property type="entry name" value="DUF6534"/>
</dbReference>
<evidence type="ECO:0000313" key="4">
    <source>
        <dbReference type="Proteomes" id="UP001383192"/>
    </source>
</evidence>
<protein>
    <recommendedName>
        <fullName evidence="2">DUF6534 domain-containing protein</fullName>
    </recommendedName>
</protein>
<reference evidence="3 4" key="1">
    <citation type="submission" date="2024-01" db="EMBL/GenBank/DDBJ databases">
        <title>A draft genome for a cacao thread blight-causing isolate of Paramarasmius palmivorus.</title>
        <authorList>
            <person name="Baruah I.K."/>
            <person name="Bukari Y."/>
            <person name="Amoako-Attah I."/>
            <person name="Meinhardt L.W."/>
            <person name="Bailey B.A."/>
            <person name="Cohen S.P."/>
        </authorList>
    </citation>
    <scope>NUCLEOTIDE SEQUENCE [LARGE SCALE GENOMIC DNA]</scope>
    <source>
        <strain evidence="3 4">GH-12</strain>
    </source>
</reference>
<evidence type="ECO:0000313" key="3">
    <source>
        <dbReference type="EMBL" id="KAK7019441.1"/>
    </source>
</evidence>
<proteinExistence type="predicted"/>
<keyword evidence="1" id="KW-0812">Transmembrane</keyword>
<accession>A0AAW0B0K7</accession>
<dbReference type="Proteomes" id="UP001383192">
    <property type="component" value="Unassembled WGS sequence"/>
</dbReference>
<feature type="transmembrane region" description="Helical" evidence="1">
    <location>
        <begin position="21"/>
        <end position="48"/>
    </location>
</feature>
<dbReference type="EMBL" id="JAYKXP010000207">
    <property type="protein sequence ID" value="KAK7019441.1"/>
    <property type="molecule type" value="Genomic_DNA"/>
</dbReference>
<dbReference type="Pfam" id="PF20152">
    <property type="entry name" value="DUF6534"/>
    <property type="match status" value="1"/>
</dbReference>
<dbReference type="PANTHER" id="PTHR40465">
    <property type="entry name" value="CHROMOSOME 1, WHOLE GENOME SHOTGUN SEQUENCE"/>
    <property type="match status" value="1"/>
</dbReference>
<evidence type="ECO:0000259" key="2">
    <source>
        <dbReference type="Pfam" id="PF20152"/>
    </source>
</evidence>
<sequence length="213" mass="23608">MVQMVTLHQAFVYHTFYKYIITSFSLGGILLDDIVWYVLLQCFAIQLIDPTRSATASVLVTALVALVVQAYFTWRVYMLNGQSITLAVVIISLLVLACFALTIVYFTRALRIESFSGLIVLKTLSRIINGLTATIDIAITAALCHRLRASRSGNERSDTVINEIVLYCVRTGVLTSLCAILSLIMVTVVPNTFAYMAIYSLLPHFYATSLFAS</sequence>
<feature type="transmembrane region" description="Helical" evidence="1">
    <location>
        <begin position="54"/>
        <end position="72"/>
    </location>
</feature>
<name>A0AAW0B0K7_9AGAR</name>
<organism evidence="3 4">
    <name type="scientific">Paramarasmius palmivorus</name>
    <dbReference type="NCBI Taxonomy" id="297713"/>
    <lineage>
        <taxon>Eukaryota</taxon>
        <taxon>Fungi</taxon>
        <taxon>Dikarya</taxon>
        <taxon>Basidiomycota</taxon>
        <taxon>Agaricomycotina</taxon>
        <taxon>Agaricomycetes</taxon>
        <taxon>Agaricomycetidae</taxon>
        <taxon>Agaricales</taxon>
        <taxon>Marasmiineae</taxon>
        <taxon>Marasmiaceae</taxon>
        <taxon>Paramarasmius</taxon>
    </lineage>
</organism>
<dbReference type="AlphaFoldDB" id="A0AAW0B0K7"/>
<comment type="caution">
    <text evidence="3">The sequence shown here is derived from an EMBL/GenBank/DDBJ whole genome shotgun (WGS) entry which is preliminary data.</text>
</comment>
<keyword evidence="1" id="KW-0472">Membrane</keyword>
<gene>
    <name evidence="3" type="ORF">VNI00_018051</name>
</gene>
<feature type="domain" description="DUF6534" evidence="2">
    <location>
        <begin position="133"/>
        <end position="213"/>
    </location>
</feature>